<dbReference type="Gene3D" id="3.30.2310.20">
    <property type="entry name" value="RelE-like"/>
    <property type="match status" value="1"/>
</dbReference>
<accession>U2KFR1</accession>
<dbReference type="PANTHER" id="PTHR35601:SF1">
    <property type="entry name" value="TOXIN RELE"/>
    <property type="match status" value="1"/>
</dbReference>
<dbReference type="Proteomes" id="UP000016617">
    <property type="component" value="Unassembled WGS sequence"/>
</dbReference>
<keyword evidence="2" id="KW-1277">Toxin-antitoxin system</keyword>
<dbReference type="EMBL" id="AWVA01000127">
    <property type="protein sequence ID" value="ERJ73668.1"/>
    <property type="molecule type" value="Genomic_DNA"/>
</dbReference>
<dbReference type="NCBIfam" id="TIGR02385">
    <property type="entry name" value="RelE_StbE"/>
    <property type="match status" value="1"/>
</dbReference>
<dbReference type="PATRIC" id="fig|1227275.3.peg.2005"/>
<evidence type="ECO:0000313" key="4">
    <source>
        <dbReference type="Proteomes" id="UP000016617"/>
    </source>
</evidence>
<dbReference type="Pfam" id="PF05016">
    <property type="entry name" value="ParE_toxin"/>
    <property type="match status" value="1"/>
</dbReference>
<proteinExistence type="inferred from homology"/>
<gene>
    <name evidence="3" type="ORF">HMPREF1557_02240</name>
</gene>
<organism evidence="3 4">
    <name type="scientific">Streptococcus sobrinus W1703</name>
    <dbReference type="NCBI Taxonomy" id="1227275"/>
    <lineage>
        <taxon>Bacteria</taxon>
        <taxon>Bacillati</taxon>
        <taxon>Bacillota</taxon>
        <taxon>Bacilli</taxon>
        <taxon>Lactobacillales</taxon>
        <taxon>Streptococcaceae</taxon>
        <taxon>Streptococcus</taxon>
    </lineage>
</organism>
<comment type="similarity">
    <text evidence="1">Belongs to the RelE toxin family.</text>
</comment>
<dbReference type="HOGENOM" id="CLU_155761_1_1_9"/>
<dbReference type="OrthoDB" id="9805098at2"/>
<dbReference type="AlphaFoldDB" id="U2KFR1"/>
<protein>
    <submittedName>
        <fullName evidence="3">Addiction module toxin, RelE/StbE family</fullName>
    </submittedName>
</protein>
<reference evidence="3 4" key="1">
    <citation type="submission" date="2013-06" db="EMBL/GenBank/DDBJ databases">
        <authorList>
            <person name="Weinstock G."/>
            <person name="Sodergren E."/>
            <person name="Lobos E.A."/>
            <person name="Fulton L."/>
            <person name="Fulton R."/>
            <person name="Courtney L."/>
            <person name="Fronick C."/>
            <person name="O'Laughlin M."/>
            <person name="Godfrey J."/>
            <person name="Wilson R.M."/>
            <person name="Miner T."/>
            <person name="Farmer C."/>
            <person name="Delehaunty K."/>
            <person name="Cordes M."/>
            <person name="Minx P."/>
            <person name="Tomlinson C."/>
            <person name="Chen J."/>
            <person name="Wollam A."/>
            <person name="Pepin K.H."/>
            <person name="Bhonagiri V."/>
            <person name="Zhang X."/>
            <person name="Warren W."/>
            <person name="Mitreva M."/>
            <person name="Mardis E.R."/>
            <person name="Wilson R.K."/>
        </authorList>
    </citation>
    <scope>NUCLEOTIDE SEQUENCE [LARGE SCALE GENOMIC DNA]</scope>
    <source>
        <strain evidence="3 4">W1703</strain>
    </source>
</reference>
<dbReference type="RefSeq" id="WP_021674313.1">
    <property type="nucleotide sequence ID" value="NZ_KI259735.1"/>
</dbReference>
<evidence type="ECO:0000256" key="2">
    <source>
        <dbReference type="ARBA" id="ARBA00022649"/>
    </source>
</evidence>
<dbReference type="InterPro" id="IPR035093">
    <property type="entry name" value="RelE/ParE_toxin_dom_sf"/>
</dbReference>
<dbReference type="SUPFAM" id="SSF143011">
    <property type="entry name" value="RelE-like"/>
    <property type="match status" value="1"/>
</dbReference>
<comment type="caution">
    <text evidence="3">The sequence shown here is derived from an EMBL/GenBank/DDBJ whole genome shotgun (WGS) entry which is preliminary data.</text>
</comment>
<dbReference type="InterPro" id="IPR007712">
    <property type="entry name" value="RelE/ParE_toxin"/>
</dbReference>
<evidence type="ECO:0000256" key="1">
    <source>
        <dbReference type="ARBA" id="ARBA00006226"/>
    </source>
</evidence>
<dbReference type="PANTHER" id="PTHR35601">
    <property type="entry name" value="TOXIN RELE"/>
    <property type="match status" value="1"/>
</dbReference>
<name>U2KFR1_9STRE</name>
<sequence>MYKLVLSKAFIKQLSKLDKYTANSILVWLEKNIDGLDNPRQKGKALVGDLKGLWRYRIGNYRVICQIKDDQLVVVAVSGGHRKEIYKK</sequence>
<evidence type="ECO:0000313" key="3">
    <source>
        <dbReference type="EMBL" id="ERJ73668.1"/>
    </source>
</evidence>